<evidence type="ECO:0000313" key="1">
    <source>
        <dbReference type="EMBL" id="QBZ56244.1"/>
    </source>
</evidence>
<accession>A0A4P7N825</accession>
<reference evidence="1 2" key="1">
    <citation type="journal article" date="2019" name="Mol. Biol. Evol.">
        <title>Blast fungal genomes show frequent chromosomal changes, gene gains and losses, and effector gene turnover.</title>
        <authorList>
            <person name="Gomez Luciano L.B."/>
            <person name="Jason Tsai I."/>
            <person name="Chuma I."/>
            <person name="Tosa Y."/>
            <person name="Chen Y.H."/>
            <person name="Li J.Y."/>
            <person name="Li M.Y."/>
            <person name="Jade Lu M.Y."/>
            <person name="Nakayashiki H."/>
            <person name="Li W.H."/>
        </authorList>
    </citation>
    <scope>NUCLEOTIDE SEQUENCE [LARGE SCALE GENOMIC DNA]</scope>
    <source>
        <strain evidence="1">MZ5-1-6</strain>
    </source>
</reference>
<name>A0A4P7N825_PYROR</name>
<dbReference type="Proteomes" id="UP000294847">
    <property type="component" value="Chromosome 2"/>
</dbReference>
<organism evidence="1 2">
    <name type="scientific">Pyricularia oryzae</name>
    <name type="common">Rice blast fungus</name>
    <name type="synonym">Magnaporthe oryzae</name>
    <dbReference type="NCBI Taxonomy" id="318829"/>
    <lineage>
        <taxon>Eukaryota</taxon>
        <taxon>Fungi</taxon>
        <taxon>Dikarya</taxon>
        <taxon>Ascomycota</taxon>
        <taxon>Pezizomycotina</taxon>
        <taxon>Sordariomycetes</taxon>
        <taxon>Sordariomycetidae</taxon>
        <taxon>Magnaporthales</taxon>
        <taxon>Pyriculariaceae</taxon>
        <taxon>Pyricularia</taxon>
    </lineage>
</organism>
<protein>
    <submittedName>
        <fullName evidence="1">Uncharacterized protein</fullName>
    </submittedName>
</protein>
<dbReference type="AlphaFoldDB" id="A0A4P7N825"/>
<evidence type="ECO:0000313" key="2">
    <source>
        <dbReference type="Proteomes" id="UP000294847"/>
    </source>
</evidence>
<proteinExistence type="predicted"/>
<sequence length="56" mass="6299">MIHMFLIPELVGDELHRKEGVCGKYLLAAVCFVWAGLSLNSFQADAGCDRLWMFVP</sequence>
<gene>
    <name evidence="1" type="ORF">PoMZ_01150</name>
</gene>
<dbReference type="EMBL" id="CP034205">
    <property type="protein sequence ID" value="QBZ56244.1"/>
    <property type="molecule type" value="Genomic_DNA"/>
</dbReference>